<evidence type="ECO:0000313" key="8">
    <source>
        <dbReference type="EMBL" id="TFK51137.1"/>
    </source>
</evidence>
<feature type="domain" description="Major facilitator superfamily (MFS) profile" evidence="7">
    <location>
        <begin position="56"/>
        <end position="489"/>
    </location>
</feature>
<dbReference type="GO" id="GO:0022857">
    <property type="term" value="F:transmembrane transporter activity"/>
    <property type="evidence" value="ECO:0007669"/>
    <property type="project" value="InterPro"/>
</dbReference>
<dbReference type="OrthoDB" id="2985014at2759"/>
<feature type="transmembrane region" description="Helical" evidence="6">
    <location>
        <begin position="149"/>
        <end position="170"/>
    </location>
</feature>
<protein>
    <submittedName>
        <fullName evidence="8">MFS general substrate transporter</fullName>
    </submittedName>
</protein>
<keyword evidence="9" id="KW-1185">Reference proteome</keyword>
<dbReference type="InterPro" id="IPR036259">
    <property type="entry name" value="MFS_trans_sf"/>
</dbReference>
<keyword evidence="2" id="KW-0813">Transport</keyword>
<dbReference type="Gene3D" id="1.20.1250.20">
    <property type="entry name" value="MFS general substrate transporter like domains"/>
    <property type="match status" value="2"/>
</dbReference>
<gene>
    <name evidence="8" type="ORF">OE88DRAFT_1735837</name>
</gene>
<dbReference type="SUPFAM" id="SSF103473">
    <property type="entry name" value="MFS general substrate transporter"/>
    <property type="match status" value="1"/>
</dbReference>
<feature type="transmembrane region" description="Helical" evidence="6">
    <location>
        <begin position="185"/>
        <end position="205"/>
    </location>
</feature>
<organism evidence="8 9">
    <name type="scientific">Heliocybe sulcata</name>
    <dbReference type="NCBI Taxonomy" id="5364"/>
    <lineage>
        <taxon>Eukaryota</taxon>
        <taxon>Fungi</taxon>
        <taxon>Dikarya</taxon>
        <taxon>Basidiomycota</taxon>
        <taxon>Agaricomycotina</taxon>
        <taxon>Agaricomycetes</taxon>
        <taxon>Gloeophyllales</taxon>
        <taxon>Gloeophyllaceae</taxon>
        <taxon>Heliocybe</taxon>
    </lineage>
</organism>
<sequence length="532" mass="59096">MSSNGSIPDISEEKVDPSAVEILAKDTSEQQDGQLLSDEERKVAEARIKRALDMRLMPTMIVIFILNYIDRIGITSARLKGLEQDLHLSDLQYEAVIAIFCASYCPAQIPSNMIIHKVKRPSVYMGACVILWGLCSAMTGLTQNFTGMVLVRIAIGFPEAAFYPGAMYLLSRWYTKKELSFRSAILYGGLLISNAFGSFIAAGILSNMEGARGIRAWRWLFFIEVWCFPYELIKSVTRLGPQGAVTVCFGFLAIWALPDFPHNTSWMSPAERRLAQARLAEDAGEADEDATDESIWHGLKLALMDPKVPLFALMSCSQLIGLSFINFFPTLTATLGYNTTITLLLAAPPWIWATIVCCLTAWSADKTGERFVHVSGWWWGVIVGYIIGLSTMSVGGRYMSLFLMASGYTGFALTLVWVSNAIPRPPAKRSIAMGVVNGFGNIGNLIGSFVWKANWSPEYHQSMIIGIATLTLSCTLAFVIRCILIRENRLLAEAELKNISPAERERVQEAARLEGITFEEAMNKKKGFRYLY</sequence>
<feature type="transmembrane region" description="Helical" evidence="6">
    <location>
        <begin position="430"/>
        <end position="451"/>
    </location>
</feature>
<dbReference type="Pfam" id="PF07690">
    <property type="entry name" value="MFS_1"/>
    <property type="match status" value="1"/>
</dbReference>
<evidence type="ECO:0000256" key="1">
    <source>
        <dbReference type="ARBA" id="ARBA00004141"/>
    </source>
</evidence>
<dbReference type="PROSITE" id="PS50850">
    <property type="entry name" value="MFS"/>
    <property type="match status" value="1"/>
</dbReference>
<evidence type="ECO:0000313" key="9">
    <source>
        <dbReference type="Proteomes" id="UP000305948"/>
    </source>
</evidence>
<feature type="transmembrane region" description="Helical" evidence="6">
    <location>
        <begin position="123"/>
        <end position="142"/>
    </location>
</feature>
<name>A0A5C3N1G5_9AGAM</name>
<proteinExistence type="predicted"/>
<dbReference type="FunFam" id="1.20.1250.20:FF:000057">
    <property type="entry name" value="MFS general substrate transporter"/>
    <property type="match status" value="1"/>
</dbReference>
<keyword evidence="4 6" id="KW-1133">Transmembrane helix</keyword>
<feature type="transmembrane region" description="Helical" evidence="6">
    <location>
        <begin position="341"/>
        <end position="362"/>
    </location>
</feature>
<evidence type="ECO:0000256" key="3">
    <source>
        <dbReference type="ARBA" id="ARBA00022692"/>
    </source>
</evidence>
<feature type="transmembrane region" description="Helical" evidence="6">
    <location>
        <begin position="310"/>
        <end position="329"/>
    </location>
</feature>
<dbReference type="AlphaFoldDB" id="A0A5C3N1G5"/>
<evidence type="ECO:0000259" key="7">
    <source>
        <dbReference type="PROSITE" id="PS50850"/>
    </source>
</evidence>
<keyword evidence="3 6" id="KW-0812">Transmembrane</keyword>
<feature type="transmembrane region" description="Helical" evidence="6">
    <location>
        <begin position="463"/>
        <end position="484"/>
    </location>
</feature>
<dbReference type="EMBL" id="ML213512">
    <property type="protein sequence ID" value="TFK51137.1"/>
    <property type="molecule type" value="Genomic_DNA"/>
</dbReference>
<comment type="subcellular location">
    <subcellularLocation>
        <location evidence="1">Membrane</location>
        <topology evidence="1">Multi-pass membrane protein</topology>
    </subcellularLocation>
</comment>
<dbReference type="PANTHER" id="PTHR43791">
    <property type="entry name" value="PERMEASE-RELATED"/>
    <property type="match status" value="1"/>
</dbReference>
<accession>A0A5C3N1G5</accession>
<feature type="transmembrane region" description="Helical" evidence="6">
    <location>
        <begin position="239"/>
        <end position="257"/>
    </location>
</feature>
<evidence type="ECO:0000256" key="6">
    <source>
        <dbReference type="SAM" id="Phobius"/>
    </source>
</evidence>
<dbReference type="PANTHER" id="PTHR43791:SF6">
    <property type="entry name" value="TRANSPORTER, PUTATIVE (AFU_ORTHOLOGUE AFUA_1G16690)-RELATED"/>
    <property type="match status" value="1"/>
</dbReference>
<evidence type="ECO:0000256" key="2">
    <source>
        <dbReference type="ARBA" id="ARBA00022448"/>
    </source>
</evidence>
<dbReference type="InterPro" id="IPR020846">
    <property type="entry name" value="MFS_dom"/>
</dbReference>
<dbReference type="GO" id="GO:0016020">
    <property type="term" value="C:membrane"/>
    <property type="evidence" value="ECO:0007669"/>
    <property type="project" value="UniProtKB-SubCell"/>
</dbReference>
<feature type="transmembrane region" description="Helical" evidence="6">
    <location>
        <begin position="398"/>
        <end position="418"/>
    </location>
</feature>
<feature type="transmembrane region" description="Helical" evidence="6">
    <location>
        <begin position="374"/>
        <end position="392"/>
    </location>
</feature>
<evidence type="ECO:0000256" key="4">
    <source>
        <dbReference type="ARBA" id="ARBA00022989"/>
    </source>
</evidence>
<reference evidence="8 9" key="1">
    <citation type="journal article" date="2019" name="Nat. Ecol. Evol.">
        <title>Megaphylogeny resolves global patterns of mushroom evolution.</title>
        <authorList>
            <person name="Varga T."/>
            <person name="Krizsan K."/>
            <person name="Foldi C."/>
            <person name="Dima B."/>
            <person name="Sanchez-Garcia M."/>
            <person name="Sanchez-Ramirez S."/>
            <person name="Szollosi G.J."/>
            <person name="Szarkandi J.G."/>
            <person name="Papp V."/>
            <person name="Albert L."/>
            <person name="Andreopoulos W."/>
            <person name="Angelini C."/>
            <person name="Antonin V."/>
            <person name="Barry K.W."/>
            <person name="Bougher N.L."/>
            <person name="Buchanan P."/>
            <person name="Buyck B."/>
            <person name="Bense V."/>
            <person name="Catcheside P."/>
            <person name="Chovatia M."/>
            <person name="Cooper J."/>
            <person name="Damon W."/>
            <person name="Desjardin D."/>
            <person name="Finy P."/>
            <person name="Geml J."/>
            <person name="Haridas S."/>
            <person name="Hughes K."/>
            <person name="Justo A."/>
            <person name="Karasinski D."/>
            <person name="Kautmanova I."/>
            <person name="Kiss B."/>
            <person name="Kocsube S."/>
            <person name="Kotiranta H."/>
            <person name="LaButti K.M."/>
            <person name="Lechner B.E."/>
            <person name="Liimatainen K."/>
            <person name="Lipzen A."/>
            <person name="Lukacs Z."/>
            <person name="Mihaltcheva S."/>
            <person name="Morgado L.N."/>
            <person name="Niskanen T."/>
            <person name="Noordeloos M.E."/>
            <person name="Ohm R.A."/>
            <person name="Ortiz-Santana B."/>
            <person name="Ovrebo C."/>
            <person name="Racz N."/>
            <person name="Riley R."/>
            <person name="Savchenko A."/>
            <person name="Shiryaev A."/>
            <person name="Soop K."/>
            <person name="Spirin V."/>
            <person name="Szebenyi C."/>
            <person name="Tomsovsky M."/>
            <person name="Tulloss R.E."/>
            <person name="Uehling J."/>
            <person name="Grigoriev I.V."/>
            <person name="Vagvolgyi C."/>
            <person name="Papp T."/>
            <person name="Martin F.M."/>
            <person name="Miettinen O."/>
            <person name="Hibbett D.S."/>
            <person name="Nagy L.G."/>
        </authorList>
    </citation>
    <scope>NUCLEOTIDE SEQUENCE [LARGE SCALE GENOMIC DNA]</scope>
    <source>
        <strain evidence="8 9">OMC1185</strain>
    </source>
</reference>
<dbReference type="Proteomes" id="UP000305948">
    <property type="component" value="Unassembled WGS sequence"/>
</dbReference>
<evidence type="ECO:0000256" key="5">
    <source>
        <dbReference type="ARBA" id="ARBA00023136"/>
    </source>
</evidence>
<dbReference type="FunFam" id="1.20.1250.20:FF:000013">
    <property type="entry name" value="MFS general substrate transporter"/>
    <property type="match status" value="1"/>
</dbReference>
<dbReference type="InterPro" id="IPR011701">
    <property type="entry name" value="MFS"/>
</dbReference>
<keyword evidence="5 6" id="KW-0472">Membrane</keyword>